<keyword evidence="2" id="KW-0805">Transcription regulation</keyword>
<dbReference type="AlphaFoldDB" id="A0A6M4C9R0"/>
<reference evidence="7" key="2">
    <citation type="journal article" date="2020" name="Biomed. Res. Int.">
        <title>Genome-Wide Characterization and Analysis of bHLH Transcription Factors Related to Crocin Biosynthesis in Gardenia jasminoides Ellis (Rubiaceae).</title>
        <authorList>
            <person name="Tian Y."/>
            <person name="Pu X."/>
            <person name="Yu H."/>
            <person name="Ji A."/>
            <person name="Gao R."/>
            <person name="Hu Y."/>
            <person name="Xu Z."/>
            <person name="Wang H."/>
        </authorList>
    </citation>
    <scope>NUCLEOTIDE SEQUENCE</scope>
</reference>
<feature type="domain" description="BHLH" evidence="6">
    <location>
        <begin position="69"/>
        <end position="118"/>
    </location>
</feature>
<comment type="subcellular location">
    <subcellularLocation>
        <location evidence="1">Nucleus</location>
    </subcellularLocation>
</comment>
<dbReference type="EMBL" id="MN385852">
    <property type="protein sequence ID" value="QJQ51165.1"/>
    <property type="molecule type" value="mRNA"/>
</dbReference>
<name>A0A6M4C9R0_GARJA</name>
<accession>A0A6M4C9R0</accession>
<dbReference type="Gene3D" id="4.10.280.10">
    <property type="entry name" value="Helix-loop-helix DNA-binding domain"/>
    <property type="match status" value="1"/>
</dbReference>
<dbReference type="InterPro" id="IPR052610">
    <property type="entry name" value="bHLH_transcription_regulator"/>
</dbReference>
<proteinExistence type="evidence at transcript level"/>
<evidence type="ECO:0000256" key="1">
    <source>
        <dbReference type="ARBA" id="ARBA00004123"/>
    </source>
</evidence>
<dbReference type="PANTHER" id="PTHR45959">
    <property type="entry name" value="BHLH TRANSCRIPTION FACTOR"/>
    <property type="match status" value="1"/>
</dbReference>
<dbReference type="SMART" id="SM00353">
    <property type="entry name" value="HLH"/>
    <property type="match status" value="1"/>
</dbReference>
<dbReference type="InterPro" id="IPR036638">
    <property type="entry name" value="HLH_DNA-bd_sf"/>
</dbReference>
<dbReference type="GO" id="GO:0005634">
    <property type="term" value="C:nucleus"/>
    <property type="evidence" value="ECO:0007669"/>
    <property type="project" value="UniProtKB-SubCell"/>
</dbReference>
<evidence type="ECO:0000256" key="4">
    <source>
        <dbReference type="ARBA" id="ARBA00023242"/>
    </source>
</evidence>
<feature type="region of interest" description="Disordered" evidence="5">
    <location>
        <begin position="52"/>
        <end position="72"/>
    </location>
</feature>
<dbReference type="PROSITE" id="PS50888">
    <property type="entry name" value="BHLH"/>
    <property type="match status" value="1"/>
</dbReference>
<evidence type="ECO:0000256" key="2">
    <source>
        <dbReference type="ARBA" id="ARBA00023015"/>
    </source>
</evidence>
<reference evidence="7" key="1">
    <citation type="submission" date="2019-08" db="EMBL/GenBank/DDBJ databases">
        <authorList>
            <person name="Tain Y."/>
            <person name="Wang H."/>
            <person name="Xu Z."/>
        </authorList>
    </citation>
    <scope>NUCLEOTIDE SEQUENCE</scope>
</reference>
<dbReference type="InterPro" id="IPR054502">
    <property type="entry name" value="bHLH-TF_ACT-like_plant"/>
</dbReference>
<evidence type="ECO:0000259" key="6">
    <source>
        <dbReference type="PROSITE" id="PS50888"/>
    </source>
</evidence>
<keyword evidence="4" id="KW-0539">Nucleus</keyword>
<dbReference type="PANTHER" id="PTHR45959:SF2">
    <property type="entry name" value="BHLH TRANSCRIPTION FACTOR"/>
    <property type="match status" value="1"/>
</dbReference>
<dbReference type="InterPro" id="IPR011598">
    <property type="entry name" value="bHLH_dom"/>
</dbReference>
<organism evidence="7">
    <name type="scientific">Gardenia jasminoides</name>
    <name type="common">Cape jasmine</name>
    <name type="synonym">Gardenia augusta</name>
    <dbReference type="NCBI Taxonomy" id="114476"/>
    <lineage>
        <taxon>Eukaryota</taxon>
        <taxon>Viridiplantae</taxon>
        <taxon>Streptophyta</taxon>
        <taxon>Embryophyta</taxon>
        <taxon>Tracheophyta</taxon>
        <taxon>Spermatophyta</taxon>
        <taxon>Magnoliopsida</taxon>
        <taxon>eudicotyledons</taxon>
        <taxon>Gunneridae</taxon>
        <taxon>Pentapetalae</taxon>
        <taxon>asterids</taxon>
        <taxon>lamiids</taxon>
        <taxon>Gentianales</taxon>
        <taxon>Rubiaceae</taxon>
        <taxon>Ixoroideae</taxon>
        <taxon>Gardenieae complex</taxon>
        <taxon>Gardenieae - Pavetteae clade</taxon>
        <taxon>Gardenieae</taxon>
        <taxon>Gardenia</taxon>
    </lineage>
</organism>
<dbReference type="SUPFAM" id="SSF47459">
    <property type="entry name" value="HLH, helix-loop-helix DNA-binding domain"/>
    <property type="match status" value="1"/>
</dbReference>
<sequence>MFNFDQASSPVVLSFGNPNAADISSEQVCLASEVFGSHGSFVNHVQVAGKATAARTKEKKPESSTGRPSKTYDHIAAERKRRKQLSQQFMVLSSIVPGLKKMDKTSVLGDAVEYLKYLQERVKTLEEQTAKQTIESVVLVKKSQVFLAEDKESSDETVSTVDQLPLPEIEAKICDKKVLLRIHCENQRGLLTKLISKVEKLNLTITNSSVTQFRGLALDITIIAEVSHAHTVHRSFSSQKIYRSL</sequence>
<evidence type="ECO:0000313" key="7">
    <source>
        <dbReference type="EMBL" id="QJQ51165.1"/>
    </source>
</evidence>
<dbReference type="Pfam" id="PF22754">
    <property type="entry name" value="bHLH-TF_ACT-like_plant"/>
    <property type="match status" value="1"/>
</dbReference>
<protein>
    <submittedName>
        <fullName evidence="7">BHLH transcription factor bHLH3.8</fullName>
    </submittedName>
</protein>
<dbReference type="GO" id="GO:0046983">
    <property type="term" value="F:protein dimerization activity"/>
    <property type="evidence" value="ECO:0007669"/>
    <property type="project" value="InterPro"/>
</dbReference>
<evidence type="ECO:0000256" key="3">
    <source>
        <dbReference type="ARBA" id="ARBA00023163"/>
    </source>
</evidence>
<keyword evidence="3" id="KW-0804">Transcription</keyword>
<evidence type="ECO:0000256" key="5">
    <source>
        <dbReference type="SAM" id="MobiDB-lite"/>
    </source>
</evidence>
<dbReference type="GO" id="GO:0080090">
    <property type="term" value="P:regulation of primary metabolic process"/>
    <property type="evidence" value="ECO:0007669"/>
    <property type="project" value="UniProtKB-ARBA"/>
</dbReference>
<dbReference type="Pfam" id="PF00010">
    <property type="entry name" value="HLH"/>
    <property type="match status" value="1"/>
</dbReference>